<dbReference type="SUPFAM" id="SSF51735">
    <property type="entry name" value="NAD(P)-binding Rossmann-fold domains"/>
    <property type="match status" value="1"/>
</dbReference>
<dbReference type="InterPro" id="IPR057326">
    <property type="entry name" value="KR_dom"/>
</dbReference>
<comment type="similarity">
    <text evidence="1 3">Belongs to the short-chain dehydrogenases/reductases (SDR) family.</text>
</comment>
<evidence type="ECO:0000256" key="1">
    <source>
        <dbReference type="ARBA" id="ARBA00006484"/>
    </source>
</evidence>
<reference evidence="5 6" key="2">
    <citation type="journal article" date="2016" name="ISME J.">
        <title>Heterogeneous composition of key metabolic gene clusters in a vent mussel symbiont population.</title>
        <authorList>
            <person name="Ikuta T."/>
            <person name="Takaki Y."/>
            <person name="Nagai Y."/>
            <person name="Shimamura S."/>
            <person name="Tsuda M."/>
            <person name="Kawagucci S."/>
            <person name="Aoki Y."/>
            <person name="Inoue K."/>
            <person name="Teruya M."/>
            <person name="Satou K."/>
            <person name="Teruya K."/>
            <person name="Shimoji M."/>
            <person name="Tamotsu H."/>
            <person name="Hirano T."/>
            <person name="Maruyama T."/>
            <person name="Yoshida T."/>
        </authorList>
    </citation>
    <scope>NUCLEOTIDE SEQUENCE [LARGE SCALE GENOMIC DNA]</scope>
    <source>
        <strain evidence="5 6">Myojin Knoll</strain>
    </source>
</reference>
<dbReference type="GO" id="GO:0004316">
    <property type="term" value="F:3-oxoacyl-[acyl-carrier-protein] reductase (NADPH) activity"/>
    <property type="evidence" value="ECO:0007669"/>
    <property type="project" value="UniProtKB-EC"/>
</dbReference>
<sequence>MKRALVTGGSGDLGSAICIDLAKKGVEVLVHSNRNEEKAIEVVQIITENGGKATLVCFDITDIESTQKALDKVLEQGAIQILVNNAGIHDDGIFASMSYAQWQKVINVNLNGFFNVTQKLMLPMMKTRWGRVINLSSVAGVIGNRGQVNYSATKAGIIGATKSLAIEMSSRGITVNAVAPGIIKGSMTQDVFDKEYIKKVVPAGREGTPEEVAALISFLASDSAGYISGQVIGINGAMA</sequence>
<dbReference type="PANTHER" id="PTHR42879:SF2">
    <property type="entry name" value="3-OXOACYL-[ACYL-CARRIER-PROTEIN] REDUCTASE FABG"/>
    <property type="match status" value="1"/>
</dbReference>
<evidence type="ECO:0000256" key="2">
    <source>
        <dbReference type="ARBA" id="ARBA00023002"/>
    </source>
</evidence>
<dbReference type="EC" id="1.1.1.100" evidence="5"/>
<protein>
    <submittedName>
        <fullName evidence="5">3-oxoacyl-[acyl-carrier protein] reductase</fullName>
        <ecNumber evidence="5">1.1.1.100</ecNumber>
    </submittedName>
</protein>
<evidence type="ECO:0000259" key="4">
    <source>
        <dbReference type="SMART" id="SM00822"/>
    </source>
</evidence>
<dbReference type="NCBIfam" id="NF009466">
    <property type="entry name" value="PRK12826.1-2"/>
    <property type="match status" value="1"/>
</dbReference>
<keyword evidence="2 5" id="KW-0560">Oxidoreductase</keyword>
<dbReference type="InterPro" id="IPR050259">
    <property type="entry name" value="SDR"/>
</dbReference>
<dbReference type="PRINTS" id="PR00081">
    <property type="entry name" value="GDHRDH"/>
</dbReference>
<dbReference type="Proteomes" id="UP000067399">
    <property type="component" value="Chromosome"/>
</dbReference>
<dbReference type="Gene3D" id="3.40.50.720">
    <property type="entry name" value="NAD(P)-binding Rossmann-like Domain"/>
    <property type="match status" value="1"/>
</dbReference>
<name>A0A0P0UTG9_9GAMM</name>
<dbReference type="Pfam" id="PF00106">
    <property type="entry name" value="adh_short"/>
    <property type="match status" value="1"/>
</dbReference>
<dbReference type="EMBL" id="AP013042">
    <property type="protein sequence ID" value="BAS68320.1"/>
    <property type="molecule type" value="Genomic_DNA"/>
</dbReference>
<dbReference type="InterPro" id="IPR002347">
    <property type="entry name" value="SDR_fam"/>
</dbReference>
<dbReference type="NCBIfam" id="NF004200">
    <property type="entry name" value="PRK05653.1-5"/>
    <property type="match status" value="1"/>
</dbReference>
<accession>A0A0P0UTG9</accession>
<evidence type="ECO:0000313" key="6">
    <source>
        <dbReference type="Proteomes" id="UP000067399"/>
    </source>
</evidence>
<dbReference type="PANTHER" id="PTHR42879">
    <property type="entry name" value="3-OXOACYL-(ACYL-CARRIER-PROTEIN) REDUCTASE"/>
    <property type="match status" value="1"/>
</dbReference>
<organism evidence="5 6">
    <name type="scientific">endosymbiont of Bathymodiolus septemdierum str. Myojin knoll</name>
    <dbReference type="NCBI Taxonomy" id="1303921"/>
    <lineage>
        <taxon>Bacteria</taxon>
        <taxon>Pseudomonadati</taxon>
        <taxon>Pseudomonadota</taxon>
        <taxon>Gammaproteobacteria</taxon>
        <taxon>sulfur-oxidizing symbionts</taxon>
    </lineage>
</organism>
<dbReference type="SMART" id="SM00822">
    <property type="entry name" value="PKS_KR"/>
    <property type="match status" value="1"/>
</dbReference>
<gene>
    <name evidence="5" type="ORF">BSEPE_1337</name>
</gene>
<feature type="domain" description="Ketoreductase" evidence="4">
    <location>
        <begin position="2"/>
        <end position="186"/>
    </location>
</feature>
<dbReference type="STRING" id="1303921.BSEPE_1337"/>
<reference evidence="5 6" key="1">
    <citation type="journal article" date="2000" name="Mar. Ecol. Prog. Ser.">
        <title>Phylogenetic characterization of endosymbionts in three hydrothermal vent mussels: influence on host distributions.</title>
        <authorList>
            <person name="Fujiwara Y."/>
            <person name="Takai K."/>
            <person name="Uematsu K."/>
            <person name="Tsuchida S."/>
            <person name="Hunt J.C."/>
            <person name="Hashimoto J."/>
        </authorList>
    </citation>
    <scope>NUCLEOTIDE SEQUENCE [LARGE SCALE GENOMIC DNA]</scope>
    <source>
        <strain evidence="5 6">Myojin Knoll</strain>
    </source>
</reference>
<evidence type="ECO:0000313" key="5">
    <source>
        <dbReference type="EMBL" id="BAS68320.1"/>
    </source>
</evidence>
<dbReference type="KEGG" id="ebh:BSEPE_1337"/>
<dbReference type="AlphaFoldDB" id="A0A0P0UTG9"/>
<dbReference type="OrthoDB" id="9804774at2"/>
<dbReference type="FunFam" id="3.40.50.720:FF:000173">
    <property type="entry name" value="3-oxoacyl-[acyl-carrier protein] reductase"/>
    <property type="match status" value="1"/>
</dbReference>
<evidence type="ECO:0000256" key="3">
    <source>
        <dbReference type="RuleBase" id="RU000363"/>
    </source>
</evidence>
<proteinExistence type="inferred from homology"/>
<dbReference type="RefSeq" id="WP_066045409.1">
    <property type="nucleotide sequence ID" value="NZ_AP013042.1"/>
</dbReference>
<dbReference type="InterPro" id="IPR036291">
    <property type="entry name" value="NAD(P)-bd_dom_sf"/>
</dbReference>
<dbReference type="PRINTS" id="PR00080">
    <property type="entry name" value="SDRFAMILY"/>
</dbReference>
<keyword evidence="6" id="KW-1185">Reference proteome</keyword>